<protein>
    <submittedName>
        <fullName evidence="1">Uncharacterized protein</fullName>
    </submittedName>
</protein>
<proteinExistence type="predicted"/>
<evidence type="ECO:0000313" key="1">
    <source>
        <dbReference type="EMBL" id="DAF54756.1"/>
    </source>
</evidence>
<name>A0A8S5SUM8_9CAUD</name>
<dbReference type="EMBL" id="BK032682">
    <property type="protein sequence ID" value="DAF54756.1"/>
    <property type="molecule type" value="Genomic_DNA"/>
</dbReference>
<organism evidence="1">
    <name type="scientific">Siphoviridae sp. ctqPo10</name>
    <dbReference type="NCBI Taxonomy" id="2827948"/>
    <lineage>
        <taxon>Viruses</taxon>
        <taxon>Duplodnaviria</taxon>
        <taxon>Heunggongvirae</taxon>
        <taxon>Uroviricota</taxon>
        <taxon>Caudoviricetes</taxon>
    </lineage>
</organism>
<reference evidence="1" key="1">
    <citation type="journal article" date="2021" name="Proc. Natl. Acad. Sci. U.S.A.">
        <title>A Catalog of Tens of Thousands of Viruses from Human Metagenomes Reveals Hidden Associations with Chronic Diseases.</title>
        <authorList>
            <person name="Tisza M.J."/>
            <person name="Buck C.B."/>
        </authorList>
    </citation>
    <scope>NUCLEOTIDE SEQUENCE</scope>
    <source>
        <strain evidence="1">CtqPo10</strain>
    </source>
</reference>
<accession>A0A8S5SUM8</accession>
<sequence>MNQAFQQILKNQMTIMEELGDIKFCVLGLLKGHIPDDYNKELLEKIESTQKLLNQRM</sequence>